<keyword evidence="2" id="KW-1185">Reference proteome</keyword>
<organism evidence="1 2">
    <name type="scientific">Marinobacterium aestuariivivens</name>
    <dbReference type="NCBI Taxonomy" id="1698799"/>
    <lineage>
        <taxon>Bacteria</taxon>
        <taxon>Pseudomonadati</taxon>
        <taxon>Pseudomonadota</taxon>
        <taxon>Gammaproteobacteria</taxon>
        <taxon>Oceanospirillales</taxon>
        <taxon>Oceanospirillaceae</taxon>
        <taxon>Marinobacterium</taxon>
    </lineage>
</organism>
<name>A0ABW2A9D2_9GAMM</name>
<protein>
    <submittedName>
        <fullName evidence="1">Uncharacterized protein</fullName>
    </submittedName>
</protein>
<dbReference type="EMBL" id="JBHSWE010000002">
    <property type="protein sequence ID" value="MFC6674053.1"/>
    <property type="molecule type" value="Genomic_DNA"/>
</dbReference>
<sequence length="325" mass="36336">MEAIIEEYVQSVRTLRKETETWEAEKRHYLGRLDTITQEHEARGWWDKFRSSWSYREHVDELTDSIMAANRAMELARQKHVSKQQEVLTRLLDAAIEASPRKREIVEFERVYRAVKEIHEGNEKLVCLGKRALREIGEADSAVSSAQAMEVFDLASDNKGISTLSSISSISASSEMGDAKRAVETFARAVKAHRDRVEALSHDTSPEIIDLGLDMLDLNGRFDIGSIVSLISLSSADSALGEAKEQVHHLLGPIRDATRATAEKCQRDLEALRAAKLEVLLVAQQAIEDAGVAVAANKLLWRVVENHEMAMSASDDRIVVRQPLP</sequence>
<accession>A0ABW2A9D2</accession>
<dbReference type="RefSeq" id="WP_379913661.1">
    <property type="nucleotide sequence ID" value="NZ_JBHSWE010000002.1"/>
</dbReference>
<gene>
    <name evidence="1" type="ORF">ACFQDL_31125</name>
</gene>
<proteinExistence type="predicted"/>
<dbReference type="Proteomes" id="UP001596422">
    <property type="component" value="Unassembled WGS sequence"/>
</dbReference>
<reference evidence="2" key="1">
    <citation type="journal article" date="2019" name="Int. J. Syst. Evol. Microbiol.">
        <title>The Global Catalogue of Microorganisms (GCM) 10K type strain sequencing project: providing services to taxonomists for standard genome sequencing and annotation.</title>
        <authorList>
            <consortium name="The Broad Institute Genomics Platform"/>
            <consortium name="The Broad Institute Genome Sequencing Center for Infectious Disease"/>
            <person name="Wu L."/>
            <person name="Ma J."/>
        </authorList>
    </citation>
    <scope>NUCLEOTIDE SEQUENCE [LARGE SCALE GENOMIC DNA]</scope>
    <source>
        <strain evidence="2">NBRC 111756</strain>
    </source>
</reference>
<evidence type="ECO:0000313" key="2">
    <source>
        <dbReference type="Proteomes" id="UP001596422"/>
    </source>
</evidence>
<comment type="caution">
    <text evidence="1">The sequence shown here is derived from an EMBL/GenBank/DDBJ whole genome shotgun (WGS) entry which is preliminary data.</text>
</comment>
<evidence type="ECO:0000313" key="1">
    <source>
        <dbReference type="EMBL" id="MFC6674053.1"/>
    </source>
</evidence>